<reference evidence="1 2" key="1">
    <citation type="submission" date="2007-01" db="EMBL/GenBank/DDBJ databases">
        <authorList>
            <person name="Haygood M."/>
            <person name="Podell S."/>
            <person name="Anderson C."/>
            <person name="Hopkinson B."/>
            <person name="Roe K."/>
            <person name="Barbeau K."/>
            <person name="Gaasterland T."/>
            <person name="Ferriera S."/>
            <person name="Johnson J."/>
            <person name="Kravitz S."/>
            <person name="Beeson K."/>
            <person name="Sutton G."/>
            <person name="Rogers Y.-H."/>
            <person name="Friedman R."/>
            <person name="Frazier M."/>
            <person name="Venter J.C."/>
        </authorList>
    </citation>
    <scope>NUCLEOTIDE SEQUENCE [LARGE SCALE GENOMIC DNA]</scope>
    <source>
        <strain evidence="1 2">ATCC 23134</strain>
    </source>
</reference>
<evidence type="ECO:0000313" key="2">
    <source>
        <dbReference type="Proteomes" id="UP000004095"/>
    </source>
</evidence>
<dbReference type="Gene3D" id="1.10.3680.10">
    <property type="entry name" value="TerB-like"/>
    <property type="match status" value="1"/>
</dbReference>
<dbReference type="OrthoDB" id="1120295at2"/>
<evidence type="ECO:0000313" key="1">
    <source>
        <dbReference type="EMBL" id="EAY26163.1"/>
    </source>
</evidence>
<dbReference type="InterPro" id="IPR029024">
    <property type="entry name" value="TerB-like"/>
</dbReference>
<dbReference type="AlphaFoldDB" id="A1ZTR1"/>
<dbReference type="EMBL" id="AAWS01000037">
    <property type="protein sequence ID" value="EAY26163.1"/>
    <property type="molecule type" value="Genomic_DNA"/>
</dbReference>
<name>A1ZTR1_MICM2</name>
<gene>
    <name evidence="1" type="ORF">M23134_02495</name>
</gene>
<dbReference type="eggNOG" id="ENOG5032UDJ">
    <property type="taxonomic scope" value="Bacteria"/>
</dbReference>
<dbReference type="SUPFAM" id="SSF158682">
    <property type="entry name" value="TerB-like"/>
    <property type="match status" value="1"/>
</dbReference>
<dbReference type="RefSeq" id="WP_002701366.1">
    <property type="nucleotide sequence ID" value="NZ_AAWS01000037.1"/>
</dbReference>
<organism evidence="1 2">
    <name type="scientific">Microscilla marina ATCC 23134</name>
    <dbReference type="NCBI Taxonomy" id="313606"/>
    <lineage>
        <taxon>Bacteria</taxon>
        <taxon>Pseudomonadati</taxon>
        <taxon>Bacteroidota</taxon>
        <taxon>Cytophagia</taxon>
        <taxon>Cytophagales</taxon>
        <taxon>Microscillaceae</taxon>
        <taxon>Microscilla</taxon>
    </lineage>
</organism>
<sequence length="126" mass="14615">MVNKEQLYDAFGELIYAVAKADGLIQAEEQRMLENILTAHPWASQIRWSFDYESKKGMNPEDSYKKALDIFKEHGPDPDYVYLLDVLEKVAEASDGIDANEQKVIDSFQSDLYKRFVKDAEENNWM</sequence>
<proteinExistence type="predicted"/>
<keyword evidence="2" id="KW-1185">Reference proteome</keyword>
<protein>
    <submittedName>
        <fullName evidence="1">Uncharacterized protein</fullName>
    </submittedName>
</protein>
<comment type="caution">
    <text evidence="1">The sequence shown here is derived from an EMBL/GenBank/DDBJ whole genome shotgun (WGS) entry which is preliminary data.</text>
</comment>
<accession>A1ZTR1</accession>
<dbReference type="Proteomes" id="UP000004095">
    <property type="component" value="Unassembled WGS sequence"/>
</dbReference>